<proteinExistence type="predicted"/>
<dbReference type="Gene3D" id="1.50.10.20">
    <property type="match status" value="2"/>
</dbReference>
<dbReference type="InterPro" id="IPR032696">
    <property type="entry name" value="SQ_cyclase_C"/>
</dbReference>
<dbReference type="Pfam" id="PF13243">
    <property type="entry name" value="SQHop_cyclase_C"/>
    <property type="match status" value="1"/>
</dbReference>
<evidence type="ECO:0000313" key="4">
    <source>
        <dbReference type="Proteomes" id="UP000326837"/>
    </source>
</evidence>
<keyword evidence="1" id="KW-0732">Signal</keyword>
<name>A0A5K7XNT1_9BACT</name>
<dbReference type="Proteomes" id="UP000326837">
    <property type="component" value="Chromosome"/>
</dbReference>
<feature type="chain" id="PRO_5024808501" description="Squalene cyclase C-terminal domain-containing protein" evidence="1">
    <location>
        <begin position="28"/>
        <end position="365"/>
    </location>
</feature>
<keyword evidence="4" id="KW-1185">Reference proteome</keyword>
<feature type="signal peptide" evidence="1">
    <location>
        <begin position="1"/>
        <end position="27"/>
    </location>
</feature>
<evidence type="ECO:0000259" key="2">
    <source>
        <dbReference type="Pfam" id="PF13243"/>
    </source>
</evidence>
<dbReference type="AlphaFoldDB" id="A0A5K7XNT1"/>
<gene>
    <name evidence="3" type="ORF">PLANPX_6175</name>
</gene>
<dbReference type="InterPro" id="IPR008930">
    <property type="entry name" value="Terpenoid_cyclase/PrenylTrfase"/>
</dbReference>
<evidence type="ECO:0000256" key="1">
    <source>
        <dbReference type="SAM" id="SignalP"/>
    </source>
</evidence>
<sequence>MRIVALLFAASLIINSLDTASAQSATAAAPTAQQLVDRGVEFLRKSQADDGSFSKQAGPGITAIVATGLLENGIPASDPTVAKALDYLKTFARTDGAIAAEGSKYSNYETCMAIRAFKKANGAGKYDELLKNAGAYVKHIQWDSDEDHPESSDFYGGAGYGGHARPDLSNTTFLLDALQALDTPADDEAVQRALVFVSRCQNLPSKYNETKFPALNPDGGFYYTIAQGGSSQAGALPNGGLRSYGSMTYAGLKSMLYAGVDKDDPRVKAAVEWLQQHYSLEENPGMGDSGLYYYFHTFAKALSAYGESSFAEKDGDKHDWKSELVAALAARQKDDGSWANANERWLEADPNLATGYVLLALSYAK</sequence>
<dbReference type="KEGG" id="lpav:PLANPX_6175"/>
<accession>A0A5K7XNT1</accession>
<organism evidence="3 4">
    <name type="scientific">Lacipirellula parvula</name>
    <dbReference type="NCBI Taxonomy" id="2650471"/>
    <lineage>
        <taxon>Bacteria</taxon>
        <taxon>Pseudomonadati</taxon>
        <taxon>Planctomycetota</taxon>
        <taxon>Planctomycetia</taxon>
        <taxon>Pirellulales</taxon>
        <taxon>Lacipirellulaceae</taxon>
        <taxon>Lacipirellula</taxon>
    </lineage>
</organism>
<dbReference type="RefSeq" id="WP_198421822.1">
    <property type="nucleotide sequence ID" value="NZ_AP021861.1"/>
</dbReference>
<dbReference type="SUPFAM" id="SSF48239">
    <property type="entry name" value="Terpenoid cyclases/Protein prenyltransferases"/>
    <property type="match status" value="1"/>
</dbReference>
<feature type="domain" description="Squalene cyclase C-terminal" evidence="2">
    <location>
        <begin position="61"/>
        <end position="214"/>
    </location>
</feature>
<dbReference type="CDD" id="cd00688">
    <property type="entry name" value="ISOPREN_C2_like"/>
    <property type="match status" value="1"/>
</dbReference>
<protein>
    <recommendedName>
        <fullName evidence="2">Squalene cyclase C-terminal domain-containing protein</fullName>
    </recommendedName>
</protein>
<reference evidence="4" key="1">
    <citation type="submission" date="2019-10" db="EMBL/GenBank/DDBJ databases">
        <title>Lacipirellula parvula gen. nov., sp. nov., representing a lineage of planctomycetes widespread in freshwater anoxic habitats, and description of the family Lacipirellulaceae.</title>
        <authorList>
            <person name="Dedysh S.N."/>
            <person name="Kulichevskaya I.S."/>
            <person name="Beletsky A.V."/>
            <person name="Rakitin A.L."/>
            <person name="Mardanov A.V."/>
            <person name="Ivanova A.A."/>
            <person name="Saltykova V.X."/>
            <person name="Rijpstra W.I.C."/>
            <person name="Sinninghe Damste J.S."/>
            <person name="Ravin N.V."/>
        </authorList>
    </citation>
    <scope>NUCLEOTIDE SEQUENCE [LARGE SCALE GENOMIC DNA]</scope>
    <source>
        <strain evidence="4">PX69</strain>
    </source>
</reference>
<dbReference type="EMBL" id="AP021861">
    <property type="protein sequence ID" value="BBO36563.1"/>
    <property type="molecule type" value="Genomic_DNA"/>
</dbReference>
<evidence type="ECO:0000313" key="3">
    <source>
        <dbReference type="EMBL" id="BBO36563.1"/>
    </source>
</evidence>